<evidence type="ECO:0008006" key="3">
    <source>
        <dbReference type="Google" id="ProtNLM"/>
    </source>
</evidence>
<proteinExistence type="predicted"/>
<dbReference type="Proteomes" id="UP000030019">
    <property type="component" value="Unassembled WGS sequence"/>
</dbReference>
<gene>
    <name evidence="1" type="ORF">SSIN_0785</name>
</gene>
<reference evidence="1 2" key="1">
    <citation type="submission" date="2014-06" db="EMBL/GenBank/DDBJ databases">
        <authorList>
            <person name="Teng J.L."/>
            <person name="Huang Y."/>
            <person name="Tse H."/>
            <person name="Lau S.K."/>
            <person name="Woo P.C."/>
        </authorList>
    </citation>
    <scope>NUCLEOTIDE SEQUENCE [LARGE SCALE GENOMIC DNA]</scope>
    <source>
        <strain evidence="1 2">HKU4</strain>
    </source>
</reference>
<accession>A0A0A0DH36</accession>
<keyword evidence="2" id="KW-1185">Reference proteome</keyword>
<evidence type="ECO:0000313" key="2">
    <source>
        <dbReference type="Proteomes" id="UP000030019"/>
    </source>
</evidence>
<protein>
    <recommendedName>
        <fullName evidence="3">37-kD nucleoid-associated bacterial protein</fullName>
    </recommendedName>
</protein>
<organism evidence="1 2">
    <name type="scientific">Streptococcus sinensis</name>
    <dbReference type="NCBI Taxonomy" id="176090"/>
    <lineage>
        <taxon>Bacteria</taxon>
        <taxon>Bacillati</taxon>
        <taxon>Bacillota</taxon>
        <taxon>Bacilli</taxon>
        <taxon>Lactobacillales</taxon>
        <taxon>Streptococcaceae</taxon>
        <taxon>Streptococcus</taxon>
    </lineage>
</organism>
<name>A0A0A0DH36_9STRE</name>
<dbReference type="RefSeq" id="WP_052076757.1">
    <property type="nucleotide sequence ID" value="NZ_JPEN01000055.1"/>
</dbReference>
<dbReference type="EMBL" id="JPEN01000055">
    <property type="protein sequence ID" value="KGM37340.1"/>
    <property type="molecule type" value="Genomic_DNA"/>
</dbReference>
<dbReference type="AlphaFoldDB" id="A0A0A0DH36"/>
<dbReference type="PATRIC" id="fig|176090.4.peg.778"/>
<comment type="caution">
    <text evidence="1">The sequence shown here is derived from an EMBL/GenBank/DDBJ whole genome shotgun (WGS) entry which is preliminary data.</text>
</comment>
<sequence length="350" mass="41259">MELILCDIQVINRDKKLTQSKEIPAEFEDYLQQIFNTITGNKVVKEYEPRSENSFVLKKIKQILSSQVVEEKTKKYFTDIAQRLLSKEIEAQQKVNKLNIEVQVGSLIQAIFYDDELEQYLYLLAKVEHTSFVNDEDYSFQTGFQKELKKVFKSCIYLIDGSTYDVEGVKIYLDNVAKYWFDDFLELQEKTSDEINTGRAFKSIDSYLNRTMKKKHPEDRSIIRNAFISYFRTNKLINFEEMISTIFDDYKSVSLKNDEQERIRKYLLTLPSQKGFDSLFTVSLSALKARIRSTYDLYPGIKLRVEDNIEKIKAFENEEGIHYIMVETTNNDVYDSFDKYKGRIDESRIT</sequence>
<dbReference type="eggNOG" id="ENOG5030NDB">
    <property type="taxonomic scope" value="Bacteria"/>
</dbReference>
<evidence type="ECO:0000313" key="1">
    <source>
        <dbReference type="EMBL" id="KGM37340.1"/>
    </source>
</evidence>
<dbReference type="STRING" id="176090.SSIN_0785"/>